<keyword evidence="2" id="KW-1185">Reference proteome</keyword>
<organism evidence="1 2">
    <name type="scientific">Suillus subaureus</name>
    <dbReference type="NCBI Taxonomy" id="48587"/>
    <lineage>
        <taxon>Eukaryota</taxon>
        <taxon>Fungi</taxon>
        <taxon>Dikarya</taxon>
        <taxon>Basidiomycota</taxon>
        <taxon>Agaricomycotina</taxon>
        <taxon>Agaricomycetes</taxon>
        <taxon>Agaricomycetidae</taxon>
        <taxon>Boletales</taxon>
        <taxon>Suillineae</taxon>
        <taxon>Suillaceae</taxon>
        <taxon>Suillus</taxon>
    </lineage>
</organism>
<sequence>MRIMFDASCLQSLHQLSDITFPISDPSRWSTWESNLSQGLAYDKNNLYYTSAVSPRLKGSWEGIAMIADHLNWRKYSRLGQLGGIVSLPFPATEATFIDLCSNFSTGL</sequence>
<gene>
    <name evidence="1" type="ORF">BJ212DRAFT_520883</name>
</gene>
<protein>
    <submittedName>
        <fullName evidence="1">Uncharacterized protein</fullName>
    </submittedName>
</protein>
<dbReference type="AlphaFoldDB" id="A0A9P7JI78"/>
<dbReference type="GeneID" id="64637408"/>
<evidence type="ECO:0000313" key="2">
    <source>
        <dbReference type="Proteomes" id="UP000807769"/>
    </source>
</evidence>
<proteinExistence type="predicted"/>
<comment type="caution">
    <text evidence="1">The sequence shown here is derived from an EMBL/GenBank/DDBJ whole genome shotgun (WGS) entry which is preliminary data.</text>
</comment>
<dbReference type="OrthoDB" id="10323187at2759"/>
<dbReference type="RefSeq" id="XP_041198068.1">
    <property type="nucleotide sequence ID" value="XM_041343392.1"/>
</dbReference>
<reference evidence="1" key="1">
    <citation type="journal article" date="2020" name="New Phytol.">
        <title>Comparative genomics reveals dynamic genome evolution in host specialist ectomycorrhizal fungi.</title>
        <authorList>
            <person name="Lofgren L.A."/>
            <person name="Nguyen N.H."/>
            <person name="Vilgalys R."/>
            <person name="Ruytinx J."/>
            <person name="Liao H.L."/>
            <person name="Branco S."/>
            <person name="Kuo A."/>
            <person name="LaButti K."/>
            <person name="Lipzen A."/>
            <person name="Andreopoulos W."/>
            <person name="Pangilinan J."/>
            <person name="Riley R."/>
            <person name="Hundley H."/>
            <person name="Na H."/>
            <person name="Barry K."/>
            <person name="Grigoriev I.V."/>
            <person name="Stajich J.E."/>
            <person name="Kennedy P.G."/>
        </authorList>
    </citation>
    <scope>NUCLEOTIDE SEQUENCE</scope>
    <source>
        <strain evidence="1">MN1</strain>
    </source>
</reference>
<dbReference type="Proteomes" id="UP000807769">
    <property type="component" value="Unassembled WGS sequence"/>
</dbReference>
<name>A0A9P7JI78_9AGAM</name>
<dbReference type="EMBL" id="JABBWG010000003">
    <property type="protein sequence ID" value="KAG1824351.1"/>
    <property type="molecule type" value="Genomic_DNA"/>
</dbReference>
<accession>A0A9P7JI78</accession>
<evidence type="ECO:0000313" key="1">
    <source>
        <dbReference type="EMBL" id="KAG1824351.1"/>
    </source>
</evidence>